<dbReference type="PANTHER" id="PTHR21349">
    <property type="entry name" value="50S RIBOSOMAL PROTEIN L21"/>
    <property type="match status" value="1"/>
</dbReference>
<keyword evidence="2 6" id="KW-0699">rRNA-binding</keyword>
<dbReference type="KEGG" id="mpur:MARPU_03255"/>
<keyword evidence="3 6" id="KW-0694">RNA-binding</keyword>
<comment type="subunit">
    <text evidence="6">Part of the 50S ribosomal subunit. Contacts protein L20.</text>
</comment>
<dbReference type="eggNOG" id="COG0261">
    <property type="taxonomic scope" value="Bacteria"/>
</dbReference>
<evidence type="ECO:0000256" key="7">
    <source>
        <dbReference type="RuleBase" id="RU000562"/>
    </source>
</evidence>
<dbReference type="NCBIfam" id="TIGR00061">
    <property type="entry name" value="L21"/>
    <property type="match status" value="1"/>
</dbReference>
<evidence type="ECO:0000313" key="8">
    <source>
        <dbReference type="EMBL" id="AHF02999.1"/>
    </source>
</evidence>
<comment type="similarity">
    <text evidence="1 6 7">Belongs to the bacterial ribosomal protein bL21 family.</text>
</comment>
<gene>
    <name evidence="6 8" type="primary">rplU</name>
    <name evidence="8" type="ORF">MARPU_03255</name>
</gene>
<keyword evidence="5 6" id="KW-0687">Ribonucleoprotein</keyword>
<dbReference type="GO" id="GO:0019843">
    <property type="term" value="F:rRNA binding"/>
    <property type="evidence" value="ECO:0007669"/>
    <property type="project" value="UniProtKB-UniRule"/>
</dbReference>
<dbReference type="InterPro" id="IPR028909">
    <property type="entry name" value="bL21-like"/>
</dbReference>
<dbReference type="HAMAP" id="MF_01363">
    <property type="entry name" value="Ribosomal_bL21"/>
    <property type="match status" value="1"/>
</dbReference>
<dbReference type="OrthoDB" id="9813334at2"/>
<dbReference type="InterPro" id="IPR001787">
    <property type="entry name" value="Ribosomal_bL21"/>
</dbReference>
<evidence type="ECO:0000313" key="9">
    <source>
        <dbReference type="Proteomes" id="UP000005275"/>
    </source>
</evidence>
<dbReference type="STRING" id="765910.MARPU_03255"/>
<keyword evidence="9" id="KW-1185">Reference proteome</keyword>
<dbReference type="PANTHER" id="PTHR21349:SF0">
    <property type="entry name" value="LARGE RIBOSOMAL SUBUNIT PROTEIN BL21M"/>
    <property type="match status" value="1"/>
</dbReference>
<dbReference type="InterPro" id="IPR018258">
    <property type="entry name" value="Ribosomal_bL21_CS"/>
</dbReference>
<organism evidence="8 9">
    <name type="scientific">Marichromatium purpuratum 984</name>
    <dbReference type="NCBI Taxonomy" id="765910"/>
    <lineage>
        <taxon>Bacteria</taxon>
        <taxon>Pseudomonadati</taxon>
        <taxon>Pseudomonadota</taxon>
        <taxon>Gammaproteobacteria</taxon>
        <taxon>Chromatiales</taxon>
        <taxon>Chromatiaceae</taxon>
        <taxon>Marichromatium</taxon>
    </lineage>
</organism>
<dbReference type="Pfam" id="PF00829">
    <property type="entry name" value="Ribosomal_L21p"/>
    <property type="match status" value="1"/>
</dbReference>
<name>W0E1A1_MARPU</name>
<evidence type="ECO:0000256" key="5">
    <source>
        <dbReference type="ARBA" id="ARBA00023274"/>
    </source>
</evidence>
<dbReference type="SUPFAM" id="SSF141091">
    <property type="entry name" value="L21p-like"/>
    <property type="match status" value="1"/>
</dbReference>
<dbReference type="InterPro" id="IPR036164">
    <property type="entry name" value="bL21-like_sf"/>
</dbReference>
<dbReference type="PROSITE" id="PS01169">
    <property type="entry name" value="RIBOSOMAL_L21"/>
    <property type="match status" value="1"/>
</dbReference>
<proteinExistence type="inferred from homology"/>
<evidence type="ECO:0000256" key="6">
    <source>
        <dbReference type="HAMAP-Rule" id="MF_01363"/>
    </source>
</evidence>
<dbReference type="GO" id="GO:0006412">
    <property type="term" value="P:translation"/>
    <property type="evidence" value="ECO:0007669"/>
    <property type="project" value="UniProtKB-UniRule"/>
</dbReference>
<evidence type="ECO:0000256" key="1">
    <source>
        <dbReference type="ARBA" id="ARBA00008563"/>
    </source>
</evidence>
<evidence type="ECO:0000256" key="3">
    <source>
        <dbReference type="ARBA" id="ARBA00022884"/>
    </source>
</evidence>
<sequence>MYAVIQTGGKQYRVSEGDTLKVEKLAAEEGSNVDFEVLMVADGETVKVGKPFVEGGKVSAVVESHGRGDKVSIIKFRRRKHHMKRQGHRQWFTSLKITGINAG</sequence>
<dbReference type="AlphaFoldDB" id="W0E1A1"/>
<dbReference type="RefSeq" id="WP_005224845.1">
    <property type="nucleotide sequence ID" value="NZ_CP007031.1"/>
</dbReference>
<dbReference type="HOGENOM" id="CLU_061463_3_2_6"/>
<dbReference type="EMBL" id="CP007031">
    <property type="protein sequence ID" value="AHF02999.1"/>
    <property type="molecule type" value="Genomic_DNA"/>
</dbReference>
<dbReference type="Proteomes" id="UP000005275">
    <property type="component" value="Chromosome"/>
</dbReference>
<evidence type="ECO:0000256" key="2">
    <source>
        <dbReference type="ARBA" id="ARBA00022730"/>
    </source>
</evidence>
<comment type="function">
    <text evidence="6 7">This protein binds to 23S rRNA in the presence of protein L20.</text>
</comment>
<dbReference type="GO" id="GO:0005840">
    <property type="term" value="C:ribosome"/>
    <property type="evidence" value="ECO:0007669"/>
    <property type="project" value="UniProtKB-KW"/>
</dbReference>
<protein>
    <recommendedName>
        <fullName evidence="6">Large ribosomal subunit protein bL21</fullName>
    </recommendedName>
</protein>
<reference evidence="8 9" key="1">
    <citation type="submission" date="2013-12" db="EMBL/GenBank/DDBJ databases">
        <authorList>
            <consortium name="DOE Joint Genome Institute"/>
            <person name="Bryant D.A."/>
            <person name="Huntemann M."/>
            <person name="Han J."/>
            <person name="Chen A."/>
            <person name="Kyrpides N."/>
            <person name="Mavromatis K."/>
            <person name="Markowitz V."/>
            <person name="Palaniappan K."/>
            <person name="Ivanova N."/>
            <person name="Schaumberg A."/>
            <person name="Pati A."/>
            <person name="Liolios K."/>
            <person name="Nordberg H.P."/>
            <person name="Cantor M.N."/>
            <person name="Hua S.X."/>
            <person name="Woyke T."/>
        </authorList>
    </citation>
    <scope>NUCLEOTIDE SEQUENCE [LARGE SCALE GENOMIC DNA]</scope>
    <source>
        <strain evidence="8 9">984</strain>
    </source>
</reference>
<keyword evidence="4 6" id="KW-0689">Ribosomal protein</keyword>
<accession>W0E1A1</accession>
<dbReference type="GO" id="GO:0003735">
    <property type="term" value="F:structural constituent of ribosome"/>
    <property type="evidence" value="ECO:0007669"/>
    <property type="project" value="InterPro"/>
</dbReference>
<evidence type="ECO:0000256" key="4">
    <source>
        <dbReference type="ARBA" id="ARBA00022980"/>
    </source>
</evidence>
<dbReference type="GO" id="GO:0005737">
    <property type="term" value="C:cytoplasm"/>
    <property type="evidence" value="ECO:0007669"/>
    <property type="project" value="UniProtKB-ARBA"/>
</dbReference>
<dbReference type="GO" id="GO:1990904">
    <property type="term" value="C:ribonucleoprotein complex"/>
    <property type="evidence" value="ECO:0007669"/>
    <property type="project" value="UniProtKB-KW"/>
</dbReference>